<dbReference type="InterPro" id="IPR036390">
    <property type="entry name" value="WH_DNA-bd_sf"/>
</dbReference>
<dbReference type="CDD" id="cd05466">
    <property type="entry name" value="PBP2_LTTR_substrate"/>
    <property type="match status" value="1"/>
</dbReference>
<dbReference type="GO" id="GO:0003677">
    <property type="term" value="F:DNA binding"/>
    <property type="evidence" value="ECO:0007669"/>
    <property type="project" value="UniProtKB-KW"/>
</dbReference>
<dbReference type="RefSeq" id="WP_169924080.1">
    <property type="nucleotide sequence ID" value="NZ_AP014936.1"/>
</dbReference>
<dbReference type="FunFam" id="1.10.10.10:FF:000001">
    <property type="entry name" value="LysR family transcriptional regulator"/>
    <property type="match status" value="1"/>
</dbReference>
<dbReference type="PANTHER" id="PTHR30346:SF28">
    <property type="entry name" value="HTH-TYPE TRANSCRIPTIONAL REGULATOR CYNR"/>
    <property type="match status" value="1"/>
</dbReference>
<dbReference type="PANTHER" id="PTHR30346">
    <property type="entry name" value="TRANSCRIPTIONAL DUAL REGULATOR HCAR-RELATED"/>
    <property type="match status" value="1"/>
</dbReference>
<dbReference type="Pfam" id="PF00126">
    <property type="entry name" value="HTH_1"/>
    <property type="match status" value="1"/>
</dbReference>
<dbReference type="AlphaFoldDB" id="A0A1B4V6H0"/>
<accession>A0A1B4V6H0</accession>
<evidence type="ECO:0000256" key="1">
    <source>
        <dbReference type="ARBA" id="ARBA00009437"/>
    </source>
</evidence>
<dbReference type="InterPro" id="IPR000847">
    <property type="entry name" value="LysR_HTH_N"/>
</dbReference>
<dbReference type="InterPro" id="IPR036388">
    <property type="entry name" value="WH-like_DNA-bd_sf"/>
</dbReference>
<dbReference type="Gene3D" id="3.40.190.290">
    <property type="match status" value="1"/>
</dbReference>
<keyword evidence="4" id="KW-0804">Transcription</keyword>
<evidence type="ECO:0000259" key="6">
    <source>
        <dbReference type="PROSITE" id="PS50931"/>
    </source>
</evidence>
<dbReference type="Pfam" id="PF03466">
    <property type="entry name" value="LysR_substrate"/>
    <property type="match status" value="1"/>
</dbReference>
<evidence type="ECO:0000256" key="2">
    <source>
        <dbReference type="ARBA" id="ARBA00023015"/>
    </source>
</evidence>
<dbReference type="EMBL" id="AP014936">
    <property type="protein sequence ID" value="BAU49110.1"/>
    <property type="molecule type" value="Genomic_DNA"/>
</dbReference>
<evidence type="ECO:0000313" key="8">
    <source>
        <dbReference type="Proteomes" id="UP000218899"/>
    </source>
</evidence>
<gene>
    <name evidence="7" type="ORF">SVA_2562</name>
</gene>
<keyword evidence="2" id="KW-0805">Transcription regulation</keyword>
<dbReference type="SUPFAM" id="SSF46785">
    <property type="entry name" value="Winged helix' DNA-binding domain"/>
    <property type="match status" value="1"/>
</dbReference>
<keyword evidence="8" id="KW-1185">Reference proteome</keyword>
<keyword evidence="3" id="KW-0238">DNA-binding</keyword>
<dbReference type="Gene3D" id="1.10.10.10">
    <property type="entry name" value="Winged helix-like DNA-binding domain superfamily/Winged helix DNA-binding domain"/>
    <property type="match status" value="1"/>
</dbReference>
<dbReference type="GO" id="GO:0032993">
    <property type="term" value="C:protein-DNA complex"/>
    <property type="evidence" value="ECO:0007669"/>
    <property type="project" value="TreeGrafter"/>
</dbReference>
<proteinExistence type="inferred from homology"/>
<feature type="region of interest" description="Disordered" evidence="5">
    <location>
        <begin position="294"/>
        <end position="326"/>
    </location>
</feature>
<protein>
    <submittedName>
        <fullName evidence="7">LysR family transcriptional regulator</fullName>
    </submittedName>
</protein>
<dbReference type="GO" id="GO:0003700">
    <property type="term" value="F:DNA-binding transcription factor activity"/>
    <property type="evidence" value="ECO:0007669"/>
    <property type="project" value="InterPro"/>
</dbReference>
<comment type="similarity">
    <text evidence="1">Belongs to the LysR transcriptional regulatory family.</text>
</comment>
<dbReference type="PROSITE" id="PS50931">
    <property type="entry name" value="HTH_LYSR"/>
    <property type="match status" value="1"/>
</dbReference>
<dbReference type="SUPFAM" id="SSF53850">
    <property type="entry name" value="Periplasmic binding protein-like II"/>
    <property type="match status" value="1"/>
</dbReference>
<organism evidence="7 8">
    <name type="scientific">Sulfurifustis variabilis</name>
    <dbReference type="NCBI Taxonomy" id="1675686"/>
    <lineage>
        <taxon>Bacteria</taxon>
        <taxon>Pseudomonadati</taxon>
        <taxon>Pseudomonadota</taxon>
        <taxon>Gammaproteobacteria</taxon>
        <taxon>Acidiferrobacterales</taxon>
        <taxon>Acidiferrobacteraceae</taxon>
        <taxon>Sulfurifustis</taxon>
    </lineage>
</organism>
<dbReference type="PRINTS" id="PR00039">
    <property type="entry name" value="HTHLYSR"/>
</dbReference>
<name>A0A1B4V6H0_9GAMM</name>
<evidence type="ECO:0000256" key="5">
    <source>
        <dbReference type="SAM" id="MobiDB-lite"/>
    </source>
</evidence>
<dbReference type="InterPro" id="IPR005119">
    <property type="entry name" value="LysR_subst-bd"/>
</dbReference>
<dbReference type="KEGG" id="sva:SVA_2562"/>
<sequence length="326" mass="35837">MKTQHLKAFVAIVKYGGVIKAAGQLHLTQPALSASLKALERDLGCTLFDRSRGNRRVRLTANGQRFYARALTILRECEVARSELRGEAPPKPRLRLGVLETLPRAWTRSLLAGVRAGDVAVEIWEGSAERLTGWLEQERIDAAVTVVGEKGVDARVLWREPFVAVVPPGHALAARARRTLTIRELAAEPFVFRSRCELSPVGEAQLRAAGTTLRTVVRAAREEVAFDAVERGYGLTFAPRSIVPARLVAVNVSGFSLSRTIGLHWRAGLDRALVERLYRAAARAKKATAHDQAAVTGSALVTMRKNRTTTPANAGTPRRNHQRKRR</sequence>
<feature type="domain" description="HTH lysR-type" evidence="6">
    <location>
        <begin position="1"/>
        <end position="60"/>
    </location>
</feature>
<reference evidence="7 8" key="1">
    <citation type="submission" date="2015-08" db="EMBL/GenBank/DDBJ databases">
        <title>Complete genome sequence of Sulfurifustis variabilis.</title>
        <authorList>
            <person name="Miura A."/>
            <person name="Kojima H."/>
            <person name="Fukui M."/>
        </authorList>
    </citation>
    <scope>NUCLEOTIDE SEQUENCE [LARGE SCALE GENOMIC DNA]</scope>
    <source>
        <strain evidence="8">skN76</strain>
    </source>
</reference>
<evidence type="ECO:0000256" key="4">
    <source>
        <dbReference type="ARBA" id="ARBA00023163"/>
    </source>
</evidence>
<evidence type="ECO:0000313" key="7">
    <source>
        <dbReference type="EMBL" id="BAU49110.1"/>
    </source>
</evidence>
<dbReference type="Proteomes" id="UP000218899">
    <property type="component" value="Chromosome"/>
</dbReference>
<evidence type="ECO:0000256" key="3">
    <source>
        <dbReference type="ARBA" id="ARBA00023125"/>
    </source>
</evidence>